<evidence type="ECO:0000256" key="1">
    <source>
        <dbReference type="SAM" id="MobiDB-lite"/>
    </source>
</evidence>
<feature type="region of interest" description="Disordered" evidence="1">
    <location>
        <begin position="212"/>
        <end position="244"/>
    </location>
</feature>
<protein>
    <submittedName>
        <fullName evidence="2">Uncharacterized protein</fullName>
    </submittedName>
</protein>
<dbReference type="RefSeq" id="WP_143776187.1">
    <property type="nucleotide sequence ID" value="NZ_VKKU01000001.1"/>
</dbReference>
<name>A0A553WKS8_9SPHN</name>
<reference evidence="2 3" key="1">
    <citation type="submission" date="2019-07" db="EMBL/GenBank/DDBJ databases">
        <authorList>
            <person name="Park M."/>
        </authorList>
    </citation>
    <scope>NUCLEOTIDE SEQUENCE [LARGE SCALE GENOMIC DNA]</scope>
    <source>
        <strain evidence="2 3">KCTC32445</strain>
    </source>
</reference>
<keyword evidence="3" id="KW-1185">Reference proteome</keyword>
<evidence type="ECO:0000313" key="3">
    <source>
        <dbReference type="Proteomes" id="UP000320160"/>
    </source>
</evidence>
<organism evidence="2 3">
    <name type="scientific">Sphingorhabdus contaminans</name>
    <dbReference type="NCBI Taxonomy" id="1343899"/>
    <lineage>
        <taxon>Bacteria</taxon>
        <taxon>Pseudomonadati</taxon>
        <taxon>Pseudomonadota</taxon>
        <taxon>Alphaproteobacteria</taxon>
        <taxon>Sphingomonadales</taxon>
        <taxon>Sphingomonadaceae</taxon>
        <taxon>Sphingorhabdus</taxon>
    </lineage>
</organism>
<dbReference type="AlphaFoldDB" id="A0A553WKS8"/>
<dbReference type="OrthoDB" id="7594037at2"/>
<comment type="caution">
    <text evidence="2">The sequence shown here is derived from an EMBL/GenBank/DDBJ whole genome shotgun (WGS) entry which is preliminary data.</text>
</comment>
<dbReference type="EMBL" id="VKKU01000001">
    <property type="protein sequence ID" value="TSB05271.1"/>
    <property type="molecule type" value="Genomic_DNA"/>
</dbReference>
<dbReference type="Proteomes" id="UP000320160">
    <property type="component" value="Unassembled WGS sequence"/>
</dbReference>
<proteinExistence type="predicted"/>
<gene>
    <name evidence="2" type="ORF">FOM92_07890</name>
</gene>
<accession>A0A553WKS8</accession>
<evidence type="ECO:0000313" key="2">
    <source>
        <dbReference type="EMBL" id="TSB05271.1"/>
    </source>
</evidence>
<sequence>MTEPAYSPEMEKALNSYTVPPAPAGFSDRLMARIASGDTGTVATAMPELPARRRTPSPWRRTSRIVGSVALFSLATATAAAAGVFGHPVYLPGITEALVKAEIVDAPAPRPQPRPALIAEQTPQTEIVTPVVEGQPQGSAAVTSRLTALREDPRFAELTPRQKMAVAGREVRTMVRSGEVTRQEARAAVREMARNADPATKAAVRQAIAERREQRLERRNSAVATTDRGTAEPLAVTTPSTGDEEQVAVQEDAAPALAAGKLTEEQVEVLRERLRTASPEQRAALRNALRERRQLRQQRRAQ</sequence>